<evidence type="ECO:0000256" key="3">
    <source>
        <dbReference type="ARBA" id="ARBA00022448"/>
    </source>
</evidence>
<evidence type="ECO:0000256" key="9">
    <source>
        <dbReference type="ARBA" id="ARBA00023065"/>
    </source>
</evidence>
<evidence type="ECO:0000256" key="7">
    <source>
        <dbReference type="ARBA" id="ARBA00022840"/>
    </source>
</evidence>
<comment type="subcellular location">
    <subcellularLocation>
        <location evidence="1">Cell membrane</location>
        <topology evidence="1">Peripheral membrane protein</topology>
    </subcellularLocation>
</comment>
<feature type="domain" description="ABC transporter" evidence="16">
    <location>
        <begin position="11"/>
        <end position="255"/>
    </location>
</feature>
<dbReference type="GO" id="GO:0005524">
    <property type="term" value="F:ATP binding"/>
    <property type="evidence" value="ECO:0007669"/>
    <property type="project" value="UniProtKB-KW"/>
</dbReference>
<evidence type="ECO:0000256" key="1">
    <source>
        <dbReference type="ARBA" id="ARBA00004202"/>
    </source>
</evidence>
<reference evidence="17 18" key="1">
    <citation type="submission" date="2021-06" db="EMBL/GenBank/DDBJ databases">
        <authorList>
            <person name="Sun Q."/>
            <person name="Li D."/>
        </authorList>
    </citation>
    <scope>NUCLEOTIDE SEQUENCE [LARGE SCALE GENOMIC DNA]</scope>
    <source>
        <strain evidence="17 18">MSJ-4</strain>
    </source>
</reference>
<dbReference type="Proteomes" id="UP000736583">
    <property type="component" value="Unassembled WGS sequence"/>
</dbReference>
<comment type="caution">
    <text evidence="17">The sequence shown here is derived from an EMBL/GenBank/DDBJ whole genome shotgun (WGS) entry which is preliminary data.</text>
</comment>
<evidence type="ECO:0000256" key="14">
    <source>
        <dbReference type="ARBA" id="ARBA00044143"/>
    </source>
</evidence>
<comment type="catalytic activity">
    <reaction evidence="15">
        <text>Ni(2+)(out) + ATP + H2O = Ni(2+)(in) + ADP + phosphate + H(+)</text>
        <dbReference type="Rhea" id="RHEA:15557"/>
        <dbReference type="ChEBI" id="CHEBI:15377"/>
        <dbReference type="ChEBI" id="CHEBI:15378"/>
        <dbReference type="ChEBI" id="CHEBI:30616"/>
        <dbReference type="ChEBI" id="CHEBI:43474"/>
        <dbReference type="ChEBI" id="CHEBI:49786"/>
        <dbReference type="ChEBI" id="CHEBI:456216"/>
        <dbReference type="EC" id="7.2.2.11"/>
    </reaction>
    <physiologicalReaction direction="left-to-right" evidence="15">
        <dbReference type="Rhea" id="RHEA:15558"/>
    </physiologicalReaction>
</comment>
<keyword evidence="6" id="KW-0547">Nucleotide-binding</keyword>
<keyword evidence="11" id="KW-0472">Membrane</keyword>
<keyword evidence="5" id="KW-0533">Nickel</keyword>
<dbReference type="NCBIfam" id="TIGR01727">
    <property type="entry name" value="oligo_HPY"/>
    <property type="match status" value="1"/>
</dbReference>
<dbReference type="PANTHER" id="PTHR43297">
    <property type="entry name" value="OLIGOPEPTIDE TRANSPORT ATP-BINDING PROTEIN APPD"/>
    <property type="match status" value="1"/>
</dbReference>
<dbReference type="SMART" id="SM00382">
    <property type="entry name" value="AAA"/>
    <property type="match status" value="1"/>
</dbReference>
<organism evidence="17 18">
    <name type="scientific">Clostridium simiarum</name>
    <dbReference type="NCBI Taxonomy" id="2841506"/>
    <lineage>
        <taxon>Bacteria</taxon>
        <taxon>Bacillati</taxon>
        <taxon>Bacillota</taxon>
        <taxon>Clostridia</taxon>
        <taxon>Eubacteriales</taxon>
        <taxon>Clostridiaceae</taxon>
        <taxon>Clostridium</taxon>
    </lineage>
</organism>
<dbReference type="PROSITE" id="PS50893">
    <property type="entry name" value="ABC_TRANSPORTER_2"/>
    <property type="match status" value="1"/>
</dbReference>
<keyword evidence="7 17" id="KW-0067">ATP-binding</keyword>
<name>A0ABS6F3V0_9CLOT</name>
<dbReference type="Pfam" id="PF08352">
    <property type="entry name" value="oligo_HPY"/>
    <property type="match status" value="1"/>
</dbReference>
<proteinExistence type="inferred from homology"/>
<evidence type="ECO:0000256" key="13">
    <source>
        <dbReference type="ARBA" id="ARBA00039098"/>
    </source>
</evidence>
<accession>A0ABS6F3V0</accession>
<keyword evidence="4" id="KW-1003">Cell membrane</keyword>
<evidence type="ECO:0000256" key="6">
    <source>
        <dbReference type="ARBA" id="ARBA00022741"/>
    </source>
</evidence>
<evidence type="ECO:0000256" key="11">
    <source>
        <dbReference type="ARBA" id="ARBA00023136"/>
    </source>
</evidence>
<keyword evidence="18" id="KW-1185">Reference proteome</keyword>
<evidence type="ECO:0000259" key="16">
    <source>
        <dbReference type="PROSITE" id="PS50893"/>
    </source>
</evidence>
<evidence type="ECO:0000256" key="5">
    <source>
        <dbReference type="ARBA" id="ARBA00022596"/>
    </source>
</evidence>
<comment type="subunit">
    <text evidence="12">The complex is composed of two ATP-binding proteins (NikD and NikE), two transmembrane proteins (NikB and NikC) and a solute-binding protein (NikA).</text>
</comment>
<keyword evidence="10" id="KW-0921">Nickel transport</keyword>
<dbReference type="InterPro" id="IPR050388">
    <property type="entry name" value="ABC_Ni/Peptide_Import"/>
</dbReference>
<evidence type="ECO:0000256" key="2">
    <source>
        <dbReference type="ARBA" id="ARBA00005417"/>
    </source>
</evidence>
<evidence type="ECO:0000256" key="8">
    <source>
        <dbReference type="ARBA" id="ARBA00022967"/>
    </source>
</evidence>
<comment type="similarity">
    <text evidence="2">Belongs to the ABC transporter superfamily.</text>
</comment>
<sequence>MLDESTYDIVLQNTTVEFDISSGAVKAVDNVTATFYGGQITGLIGESGCGKSVLAHAILGMLPSYAKLEGNILYGDKNIASASTKEMRSLRGKEIGLIPQNPGDSLNPVRRIEAQLDEALLVADENSKRRKNKAESLLRSFGFDNVKRIFSSYPFELSGGMQQRVICTIGVACSPRWVLADEPTKGLDIDLRKQVYDTLEMIKNKSVQGMIVITHDLVLAEKLCQCIAVMYSGEIVEMGKDVLKTPLHPYTKGFLASLPENGMHPMKGISPKPGDKSFGCKFAPRCSYCTERCINEKPEQYEYEGRTVRCFLYA</sequence>
<dbReference type="Pfam" id="PF00005">
    <property type="entry name" value="ABC_tran"/>
    <property type="match status" value="1"/>
</dbReference>
<dbReference type="CDD" id="cd03257">
    <property type="entry name" value="ABC_NikE_OppD_transporters"/>
    <property type="match status" value="1"/>
</dbReference>
<dbReference type="InterPro" id="IPR013563">
    <property type="entry name" value="Oligopep_ABC_C"/>
</dbReference>
<evidence type="ECO:0000256" key="4">
    <source>
        <dbReference type="ARBA" id="ARBA00022475"/>
    </source>
</evidence>
<dbReference type="RefSeq" id="WP_216457863.1">
    <property type="nucleotide sequence ID" value="NZ_JAHLQL010000007.1"/>
</dbReference>
<dbReference type="InterPro" id="IPR003439">
    <property type="entry name" value="ABC_transporter-like_ATP-bd"/>
</dbReference>
<dbReference type="InterPro" id="IPR003593">
    <property type="entry name" value="AAA+_ATPase"/>
</dbReference>
<dbReference type="PANTHER" id="PTHR43297:SF13">
    <property type="entry name" value="NICKEL ABC TRANSPORTER, ATP-BINDING PROTEIN"/>
    <property type="match status" value="1"/>
</dbReference>
<keyword evidence="8" id="KW-1278">Translocase</keyword>
<protein>
    <recommendedName>
        <fullName evidence="14">Nickel import system ATP-binding protein NikD</fullName>
        <ecNumber evidence="13">7.2.2.11</ecNumber>
    </recommendedName>
</protein>
<evidence type="ECO:0000256" key="10">
    <source>
        <dbReference type="ARBA" id="ARBA00023112"/>
    </source>
</evidence>
<evidence type="ECO:0000256" key="15">
    <source>
        <dbReference type="ARBA" id="ARBA00048610"/>
    </source>
</evidence>
<gene>
    <name evidence="17" type="ORF">KQI89_15640</name>
</gene>
<keyword evidence="9" id="KW-0406">Ion transport</keyword>
<evidence type="ECO:0000313" key="18">
    <source>
        <dbReference type="Proteomes" id="UP000736583"/>
    </source>
</evidence>
<evidence type="ECO:0000256" key="12">
    <source>
        <dbReference type="ARBA" id="ARBA00038669"/>
    </source>
</evidence>
<dbReference type="EC" id="7.2.2.11" evidence="13"/>
<keyword evidence="3" id="KW-0813">Transport</keyword>
<dbReference type="EMBL" id="JAHLQL010000007">
    <property type="protein sequence ID" value="MBU5593181.1"/>
    <property type="molecule type" value="Genomic_DNA"/>
</dbReference>
<evidence type="ECO:0000313" key="17">
    <source>
        <dbReference type="EMBL" id="MBU5593181.1"/>
    </source>
</evidence>